<proteinExistence type="predicted"/>
<dbReference type="Proteomes" id="UP000821866">
    <property type="component" value="Chromosome 10"/>
</dbReference>
<gene>
    <name evidence="2" type="ORF">HPB51_009673</name>
</gene>
<feature type="compositionally biased region" description="Low complexity" evidence="1">
    <location>
        <begin position="27"/>
        <end position="43"/>
    </location>
</feature>
<evidence type="ECO:0000313" key="2">
    <source>
        <dbReference type="EMBL" id="KAH8037230.1"/>
    </source>
</evidence>
<reference evidence="2" key="2">
    <citation type="submission" date="2021-09" db="EMBL/GenBank/DDBJ databases">
        <authorList>
            <person name="Jia N."/>
            <person name="Wang J."/>
            <person name="Shi W."/>
            <person name="Du L."/>
            <person name="Sun Y."/>
            <person name="Zhan W."/>
            <person name="Jiang J."/>
            <person name="Wang Q."/>
            <person name="Zhang B."/>
            <person name="Ji P."/>
            <person name="Sakyi L.B."/>
            <person name="Cui X."/>
            <person name="Yuan T."/>
            <person name="Jiang B."/>
            <person name="Yang W."/>
            <person name="Lam T.T.-Y."/>
            <person name="Chang Q."/>
            <person name="Ding S."/>
            <person name="Wang X."/>
            <person name="Zhu J."/>
            <person name="Ruan X."/>
            <person name="Zhao L."/>
            <person name="Wei J."/>
            <person name="Que T."/>
            <person name="Du C."/>
            <person name="Cheng J."/>
            <person name="Dai P."/>
            <person name="Han X."/>
            <person name="Huang E."/>
            <person name="Gao Y."/>
            <person name="Liu J."/>
            <person name="Shao H."/>
            <person name="Ye R."/>
            <person name="Li L."/>
            <person name="Wei W."/>
            <person name="Wang X."/>
            <person name="Wang C."/>
            <person name="Huo Q."/>
            <person name="Li W."/>
            <person name="Guo W."/>
            <person name="Chen H."/>
            <person name="Chen S."/>
            <person name="Zhou L."/>
            <person name="Zhou L."/>
            <person name="Ni X."/>
            <person name="Tian J."/>
            <person name="Zhou Y."/>
            <person name="Sheng Y."/>
            <person name="Liu T."/>
            <person name="Pan Y."/>
            <person name="Xia L."/>
            <person name="Li J."/>
            <person name="Zhao F."/>
            <person name="Cao W."/>
        </authorList>
    </citation>
    <scope>NUCLEOTIDE SEQUENCE</scope>
    <source>
        <strain evidence="2">Rmic-2018</strain>
        <tissue evidence="2">Larvae</tissue>
    </source>
</reference>
<reference evidence="2" key="1">
    <citation type="journal article" date="2020" name="Cell">
        <title>Large-Scale Comparative Analyses of Tick Genomes Elucidate Their Genetic Diversity and Vector Capacities.</title>
        <authorList>
            <consortium name="Tick Genome and Microbiome Consortium (TIGMIC)"/>
            <person name="Jia N."/>
            <person name="Wang J."/>
            <person name="Shi W."/>
            <person name="Du L."/>
            <person name="Sun Y."/>
            <person name="Zhan W."/>
            <person name="Jiang J.F."/>
            <person name="Wang Q."/>
            <person name="Zhang B."/>
            <person name="Ji P."/>
            <person name="Bell-Sakyi L."/>
            <person name="Cui X.M."/>
            <person name="Yuan T.T."/>
            <person name="Jiang B.G."/>
            <person name="Yang W.F."/>
            <person name="Lam T.T."/>
            <person name="Chang Q.C."/>
            <person name="Ding S.J."/>
            <person name="Wang X.J."/>
            <person name="Zhu J.G."/>
            <person name="Ruan X.D."/>
            <person name="Zhao L."/>
            <person name="Wei J.T."/>
            <person name="Ye R.Z."/>
            <person name="Que T.C."/>
            <person name="Du C.H."/>
            <person name="Zhou Y.H."/>
            <person name="Cheng J.X."/>
            <person name="Dai P.F."/>
            <person name="Guo W.B."/>
            <person name="Han X.H."/>
            <person name="Huang E.J."/>
            <person name="Li L.F."/>
            <person name="Wei W."/>
            <person name="Gao Y.C."/>
            <person name="Liu J.Z."/>
            <person name="Shao H.Z."/>
            <person name="Wang X."/>
            <person name="Wang C.C."/>
            <person name="Yang T.C."/>
            <person name="Huo Q.B."/>
            <person name="Li W."/>
            <person name="Chen H.Y."/>
            <person name="Chen S.E."/>
            <person name="Zhou L.G."/>
            <person name="Ni X.B."/>
            <person name="Tian J.H."/>
            <person name="Sheng Y."/>
            <person name="Liu T."/>
            <person name="Pan Y.S."/>
            <person name="Xia L.Y."/>
            <person name="Li J."/>
            <person name="Zhao F."/>
            <person name="Cao W.C."/>
        </authorList>
    </citation>
    <scope>NUCLEOTIDE SEQUENCE</scope>
    <source>
        <strain evidence="2">Rmic-2018</strain>
    </source>
</reference>
<feature type="compositionally biased region" description="Basic and acidic residues" evidence="1">
    <location>
        <begin position="1"/>
        <end position="18"/>
    </location>
</feature>
<dbReference type="EMBL" id="JABSTU010000002">
    <property type="protein sequence ID" value="KAH8037230.1"/>
    <property type="molecule type" value="Genomic_DNA"/>
</dbReference>
<feature type="region of interest" description="Disordered" evidence="1">
    <location>
        <begin position="1"/>
        <end position="55"/>
    </location>
</feature>
<evidence type="ECO:0000313" key="3">
    <source>
        <dbReference type="Proteomes" id="UP000821866"/>
    </source>
</evidence>
<accession>A0A9J6ES94</accession>
<organism evidence="2 3">
    <name type="scientific">Rhipicephalus microplus</name>
    <name type="common">Cattle tick</name>
    <name type="synonym">Boophilus microplus</name>
    <dbReference type="NCBI Taxonomy" id="6941"/>
    <lineage>
        <taxon>Eukaryota</taxon>
        <taxon>Metazoa</taxon>
        <taxon>Ecdysozoa</taxon>
        <taxon>Arthropoda</taxon>
        <taxon>Chelicerata</taxon>
        <taxon>Arachnida</taxon>
        <taxon>Acari</taxon>
        <taxon>Parasitiformes</taxon>
        <taxon>Ixodida</taxon>
        <taxon>Ixodoidea</taxon>
        <taxon>Ixodidae</taxon>
        <taxon>Rhipicephalinae</taxon>
        <taxon>Rhipicephalus</taxon>
        <taxon>Boophilus</taxon>
    </lineage>
</organism>
<name>A0A9J6ES94_RHIMP</name>
<sequence>MAEEGGMREPPSERRADMDADSDSNIEAAASPAAADAPEGGDSQASENPEPAEKQPVVIVKVPYNEHSDVTARTEVSVVAGSVLHLRRGIFETRRFVKFPPRDAFCDVVTLSCGSRERSVRYALGVWSDVPRMYRLEAKFPRDSKQCVPLASPSSCRSACPPGNCGLFSL</sequence>
<comment type="caution">
    <text evidence="2">The sequence shown here is derived from an EMBL/GenBank/DDBJ whole genome shotgun (WGS) entry which is preliminary data.</text>
</comment>
<keyword evidence="3" id="KW-1185">Reference proteome</keyword>
<dbReference type="VEuPathDB" id="VectorBase:LOC119179290"/>
<evidence type="ECO:0000256" key="1">
    <source>
        <dbReference type="SAM" id="MobiDB-lite"/>
    </source>
</evidence>
<dbReference type="AlphaFoldDB" id="A0A9J6ES94"/>
<protein>
    <submittedName>
        <fullName evidence="2">Uncharacterized protein</fullName>
    </submittedName>
</protein>